<dbReference type="OrthoDB" id="6399192at2"/>
<protein>
    <recommendedName>
        <fullName evidence="4">Lipoprotein</fullName>
    </recommendedName>
</protein>
<dbReference type="RefSeq" id="WP_019440226.1">
    <property type="nucleotide sequence ID" value="NZ_ALOE01000006.1"/>
</dbReference>
<evidence type="ECO:0000313" key="3">
    <source>
        <dbReference type="Proteomes" id="UP000327424"/>
    </source>
</evidence>
<feature type="chain" id="PRO_5023826192" description="Lipoprotein" evidence="1">
    <location>
        <begin position="18"/>
        <end position="186"/>
    </location>
</feature>
<gene>
    <name evidence="2" type="ORF">FR932_06735</name>
</gene>
<evidence type="ECO:0000256" key="1">
    <source>
        <dbReference type="SAM" id="SignalP"/>
    </source>
</evidence>
<keyword evidence="3" id="KW-1185">Reference proteome</keyword>
<dbReference type="PROSITE" id="PS51257">
    <property type="entry name" value="PROKAR_LIPOPROTEIN"/>
    <property type="match status" value="1"/>
</dbReference>
<dbReference type="EMBL" id="CP044399">
    <property type="protein sequence ID" value="QFI37554.1"/>
    <property type="molecule type" value="Genomic_DNA"/>
</dbReference>
<reference evidence="2 3" key="1">
    <citation type="submission" date="2019-09" db="EMBL/GenBank/DDBJ databases">
        <title>Hybrid Assembly of the complete Genome of the Deep-Sea Bacterium Moritella marina from long Nanopore and Illumina reads.</title>
        <authorList>
            <person name="Magin S."/>
            <person name="Georgoulis A."/>
            <person name="Papadimitriou K."/>
            <person name="Iliakis G."/>
            <person name="Vorgias C.E."/>
        </authorList>
    </citation>
    <scope>NUCLEOTIDE SEQUENCE [LARGE SCALE GENOMIC DNA]</scope>
    <source>
        <strain evidence="2 3">MP-1</strain>
    </source>
</reference>
<dbReference type="AlphaFoldDB" id="A0A5J6WIY1"/>
<dbReference type="KEGG" id="mmaa:FR932_06735"/>
<feature type="signal peptide" evidence="1">
    <location>
        <begin position="1"/>
        <end position="17"/>
    </location>
</feature>
<name>A0A5J6WIY1_MORMI</name>
<accession>A0A5J6WIY1</accession>
<evidence type="ECO:0008006" key="4">
    <source>
        <dbReference type="Google" id="ProtNLM"/>
    </source>
</evidence>
<keyword evidence="1" id="KW-0732">Signal</keyword>
<evidence type="ECO:0000313" key="2">
    <source>
        <dbReference type="EMBL" id="QFI37554.1"/>
    </source>
</evidence>
<proteinExistence type="predicted"/>
<dbReference type="Proteomes" id="UP000327424">
    <property type="component" value="Chromosome"/>
</dbReference>
<sequence>MKLKFLAPLLLPLALTACSNTYEDASSEQFQDMVSVKQTWEGKRITGPTITLPPEAGTTQALFKADAYMYGRESSNEKHQIDTRINLLVKHTDFGFEYGFVSINGLESVKIKQERGTFRTCDELCIFDQMFSFSIPDSVNSNENLVIKLQEKANSKHGPVISLPATYMTGYDQVQNQIENKAKKGL</sequence>
<organism evidence="2 3">
    <name type="scientific">Moritella marina ATCC 15381</name>
    <dbReference type="NCBI Taxonomy" id="1202962"/>
    <lineage>
        <taxon>Bacteria</taxon>
        <taxon>Pseudomonadati</taxon>
        <taxon>Pseudomonadota</taxon>
        <taxon>Gammaproteobacteria</taxon>
        <taxon>Alteromonadales</taxon>
        <taxon>Moritellaceae</taxon>
        <taxon>Moritella</taxon>
    </lineage>
</organism>